<evidence type="ECO:0000256" key="10">
    <source>
        <dbReference type="ARBA" id="ARBA00033270"/>
    </source>
</evidence>
<comment type="similarity">
    <text evidence="11">Belongs to the SEDS family. FtsW subfamily.</text>
</comment>
<dbReference type="Proteomes" id="UP001172054">
    <property type="component" value="Unassembled WGS sequence"/>
</dbReference>
<feature type="transmembrane region" description="Helical" evidence="17">
    <location>
        <begin position="358"/>
        <end position="380"/>
    </location>
</feature>
<evidence type="ECO:0000256" key="12">
    <source>
        <dbReference type="ARBA" id="ARBA00041185"/>
    </source>
</evidence>
<evidence type="ECO:0000256" key="6">
    <source>
        <dbReference type="ARBA" id="ARBA00022984"/>
    </source>
</evidence>
<proteinExistence type="inferred from homology"/>
<evidence type="ECO:0000256" key="9">
    <source>
        <dbReference type="ARBA" id="ARBA00032370"/>
    </source>
</evidence>
<evidence type="ECO:0000256" key="14">
    <source>
        <dbReference type="ARBA" id="ARBA00044770"/>
    </source>
</evidence>
<evidence type="ECO:0000256" key="11">
    <source>
        <dbReference type="ARBA" id="ARBA00038053"/>
    </source>
</evidence>
<dbReference type="PROSITE" id="PS00428">
    <property type="entry name" value="FTSW_RODA_SPOVE"/>
    <property type="match status" value="1"/>
</dbReference>
<feature type="transmembrane region" description="Helical" evidence="17">
    <location>
        <begin position="12"/>
        <end position="35"/>
    </location>
</feature>
<protein>
    <recommendedName>
        <fullName evidence="12">Probable peptidoglycan glycosyltransferase FtsW</fullName>
        <ecNumber evidence="14">2.4.99.28</ecNumber>
    </recommendedName>
    <alternativeName>
        <fullName evidence="13">Cell division protein FtsW</fullName>
    </alternativeName>
    <alternativeName>
        <fullName evidence="10">Cell wall polymerase</fullName>
    </alternativeName>
    <alternativeName>
        <fullName evidence="9">Peptidoglycan polymerase</fullName>
    </alternativeName>
</protein>
<keyword evidence="8 17" id="KW-0472">Membrane</keyword>
<accession>A0ABT8MMJ7</accession>
<feature type="transmembrane region" description="Helical" evidence="17">
    <location>
        <begin position="281"/>
        <end position="307"/>
    </location>
</feature>
<dbReference type="EMBL" id="JAUJWW010000001">
    <property type="protein sequence ID" value="MDN7226074.1"/>
    <property type="molecule type" value="Genomic_DNA"/>
</dbReference>
<evidence type="ECO:0000256" key="4">
    <source>
        <dbReference type="ARBA" id="ARBA00022692"/>
    </source>
</evidence>
<feature type="transmembrane region" description="Helical" evidence="17">
    <location>
        <begin position="199"/>
        <end position="222"/>
    </location>
</feature>
<feature type="transmembrane region" description="Helical" evidence="17">
    <location>
        <begin position="319"/>
        <end position="338"/>
    </location>
</feature>
<evidence type="ECO:0000256" key="2">
    <source>
        <dbReference type="ARBA" id="ARBA00022676"/>
    </source>
</evidence>
<evidence type="ECO:0000256" key="5">
    <source>
        <dbReference type="ARBA" id="ARBA00022960"/>
    </source>
</evidence>
<evidence type="ECO:0000256" key="8">
    <source>
        <dbReference type="ARBA" id="ARBA00023136"/>
    </source>
</evidence>
<feature type="transmembrane region" description="Helical" evidence="17">
    <location>
        <begin position="80"/>
        <end position="101"/>
    </location>
</feature>
<feature type="transmembrane region" description="Helical" evidence="17">
    <location>
        <begin position="173"/>
        <end position="192"/>
    </location>
</feature>
<dbReference type="PANTHER" id="PTHR30474:SF2">
    <property type="entry name" value="PEPTIDOGLYCAN GLYCOSYLTRANSFERASE FTSW-RELATED"/>
    <property type="match status" value="1"/>
</dbReference>
<comment type="subcellular location">
    <subcellularLocation>
        <location evidence="1">Membrane</location>
        <topology evidence="1">Multi-pass membrane protein</topology>
    </subcellularLocation>
</comment>
<evidence type="ECO:0000256" key="13">
    <source>
        <dbReference type="ARBA" id="ARBA00041418"/>
    </source>
</evidence>
<evidence type="ECO:0000313" key="19">
    <source>
        <dbReference type="Proteomes" id="UP001172054"/>
    </source>
</evidence>
<name>A0ABT8MMJ7_9BACL</name>
<organism evidence="18 19">
    <name type="scientific">Planococcus liqunii</name>
    <dbReference type="NCBI Taxonomy" id="3058394"/>
    <lineage>
        <taxon>Bacteria</taxon>
        <taxon>Bacillati</taxon>
        <taxon>Bacillota</taxon>
        <taxon>Bacilli</taxon>
        <taxon>Bacillales</taxon>
        <taxon>Caryophanaceae</taxon>
        <taxon>Planococcus</taxon>
    </lineage>
</organism>
<keyword evidence="3" id="KW-0808">Transferase</keyword>
<evidence type="ECO:0000256" key="16">
    <source>
        <dbReference type="ARBA" id="ARBA00049966"/>
    </source>
</evidence>
<keyword evidence="6" id="KW-0573">Peptidoglycan synthesis</keyword>
<evidence type="ECO:0000256" key="15">
    <source>
        <dbReference type="ARBA" id="ARBA00049902"/>
    </source>
</evidence>
<sequence>MKNYFKKYTRYLDYPLLFVYIALTLFGLIMIYSASMAWSVNYYDDAPNRFYIQQLMNLAFAFPAFAVASIFPYKYFGKKWMMKLVLAVIFIGLVLVHLIGYEAGGARSWIDLGFANIQPSEVAKVGIIFYLAGVFSNKYKKGNINNLNESIAPPVIILTLVLLSVFLEPDLGSMMIIGAVGLSVMAVSGISIKFFAKMAGWVAVGCAIFIVPIMLFASDIIFTEKRLGRLDAFFNPFSDELGFGLQIVNGYLAIGSGGLSGLGLGQSIQKLGYLPEPHTDFIMSVIAEELGVLGVIFVLGGLAFIVLRGLSIAMTTKDPLARTLAAGIASMIGIQTFVNLGGLTGLIPLTGVTLPFISYGGTSVILLSLAMGVLMNVSMVHKFEKSKK</sequence>
<gene>
    <name evidence="18" type="ORF">QWY15_02095</name>
</gene>
<evidence type="ECO:0000256" key="17">
    <source>
        <dbReference type="SAM" id="Phobius"/>
    </source>
</evidence>
<keyword evidence="7 17" id="KW-1133">Transmembrane helix</keyword>
<dbReference type="RefSeq" id="WP_300981303.1">
    <property type="nucleotide sequence ID" value="NZ_CP129238.1"/>
</dbReference>
<dbReference type="InterPro" id="IPR018365">
    <property type="entry name" value="Cell_cycle_FtsW-rel_CS"/>
</dbReference>
<comment type="function">
    <text evidence="16">Peptidoglycan polymerase that is essential for cell division.</text>
</comment>
<evidence type="ECO:0000256" key="1">
    <source>
        <dbReference type="ARBA" id="ARBA00004141"/>
    </source>
</evidence>
<dbReference type="PANTHER" id="PTHR30474">
    <property type="entry name" value="CELL CYCLE PROTEIN"/>
    <property type="match status" value="1"/>
</dbReference>
<feature type="transmembrane region" description="Helical" evidence="17">
    <location>
        <begin position="151"/>
        <end position="167"/>
    </location>
</feature>
<evidence type="ECO:0000256" key="7">
    <source>
        <dbReference type="ARBA" id="ARBA00022989"/>
    </source>
</evidence>
<comment type="catalytic activity">
    <reaction evidence="15">
        <text>[GlcNAc-(1-&gt;4)-Mur2Ac(oyl-L-Ala-gamma-D-Glu-L-Lys-D-Ala-D-Ala)](n)-di-trans,octa-cis-undecaprenyl diphosphate + beta-D-GlcNAc-(1-&gt;4)-Mur2Ac(oyl-L-Ala-gamma-D-Glu-L-Lys-D-Ala-D-Ala)-di-trans,octa-cis-undecaprenyl diphosphate = [GlcNAc-(1-&gt;4)-Mur2Ac(oyl-L-Ala-gamma-D-Glu-L-Lys-D-Ala-D-Ala)](n+1)-di-trans,octa-cis-undecaprenyl diphosphate + di-trans,octa-cis-undecaprenyl diphosphate + H(+)</text>
        <dbReference type="Rhea" id="RHEA:23708"/>
        <dbReference type="Rhea" id="RHEA-COMP:9602"/>
        <dbReference type="Rhea" id="RHEA-COMP:9603"/>
        <dbReference type="ChEBI" id="CHEBI:15378"/>
        <dbReference type="ChEBI" id="CHEBI:58405"/>
        <dbReference type="ChEBI" id="CHEBI:60033"/>
        <dbReference type="ChEBI" id="CHEBI:78435"/>
        <dbReference type="EC" id="2.4.99.28"/>
    </reaction>
</comment>
<comment type="caution">
    <text evidence="18">The sequence shown here is derived from an EMBL/GenBank/DDBJ whole genome shotgun (WGS) entry which is preliminary data.</text>
</comment>
<dbReference type="Pfam" id="PF01098">
    <property type="entry name" value="FTSW_RODA_SPOVE"/>
    <property type="match status" value="1"/>
</dbReference>
<dbReference type="EC" id="2.4.99.28" evidence="14"/>
<reference evidence="18 19" key="1">
    <citation type="submission" date="2023-06" db="EMBL/GenBank/DDBJ databases">
        <title>Novel species in genus Planococcus.</title>
        <authorList>
            <person name="Ning S."/>
        </authorList>
    </citation>
    <scope>NUCLEOTIDE SEQUENCE [LARGE SCALE GENOMIC DNA]</scope>
    <source>
        <strain evidence="18 19">N064</strain>
    </source>
</reference>
<feature type="transmembrane region" description="Helical" evidence="17">
    <location>
        <begin position="121"/>
        <end position="139"/>
    </location>
</feature>
<feature type="transmembrane region" description="Helical" evidence="17">
    <location>
        <begin position="55"/>
        <end position="73"/>
    </location>
</feature>
<keyword evidence="5" id="KW-0133">Cell shape</keyword>
<dbReference type="InterPro" id="IPR001182">
    <property type="entry name" value="FtsW/RodA"/>
</dbReference>
<evidence type="ECO:0000256" key="3">
    <source>
        <dbReference type="ARBA" id="ARBA00022679"/>
    </source>
</evidence>
<keyword evidence="2" id="KW-0328">Glycosyltransferase</keyword>
<keyword evidence="19" id="KW-1185">Reference proteome</keyword>
<evidence type="ECO:0000313" key="18">
    <source>
        <dbReference type="EMBL" id="MDN7226074.1"/>
    </source>
</evidence>
<keyword evidence="4 17" id="KW-0812">Transmembrane</keyword>